<feature type="binding site" evidence="9">
    <location>
        <begin position="250"/>
        <end position="253"/>
    </location>
    <ligand>
        <name>GTP</name>
        <dbReference type="ChEBI" id="CHEBI:37565"/>
    </ligand>
</feature>
<evidence type="ECO:0000313" key="12">
    <source>
        <dbReference type="EMBL" id="HGI30035.1"/>
    </source>
</evidence>
<dbReference type="GO" id="GO:0006614">
    <property type="term" value="P:SRP-dependent cotranslational protein targeting to membrane"/>
    <property type="evidence" value="ECO:0007669"/>
    <property type="project" value="InterPro"/>
</dbReference>
<feature type="binding site" evidence="9">
    <location>
        <begin position="110"/>
        <end position="117"/>
    </location>
    <ligand>
        <name>GTP</name>
        <dbReference type="ChEBI" id="CHEBI:37565"/>
    </ligand>
</feature>
<dbReference type="SMART" id="SM00962">
    <property type="entry name" value="SRP54"/>
    <property type="match status" value="1"/>
</dbReference>
<dbReference type="Pfam" id="PF02978">
    <property type="entry name" value="SRP_SPB"/>
    <property type="match status" value="1"/>
</dbReference>
<dbReference type="EC" id="3.6.5.4" evidence="9"/>
<evidence type="ECO:0000256" key="1">
    <source>
        <dbReference type="ARBA" id="ARBA00005450"/>
    </source>
</evidence>
<dbReference type="InterPro" id="IPR027417">
    <property type="entry name" value="P-loop_NTPase"/>
</dbReference>
<evidence type="ECO:0000256" key="5">
    <source>
        <dbReference type="ARBA" id="ARBA00023134"/>
    </source>
</evidence>
<dbReference type="SMART" id="SM00382">
    <property type="entry name" value="AAA"/>
    <property type="match status" value="1"/>
</dbReference>
<keyword evidence="2 9" id="KW-0547">Nucleotide-binding</keyword>
<accession>A0A7V3YFA1</accession>
<dbReference type="InterPro" id="IPR004780">
    <property type="entry name" value="SRP"/>
</dbReference>
<dbReference type="HAMAP" id="MF_00306">
    <property type="entry name" value="SRP54"/>
    <property type="match status" value="1"/>
</dbReference>
<dbReference type="Gene3D" id="3.40.50.300">
    <property type="entry name" value="P-loop containing nucleotide triphosphate hydrolases"/>
    <property type="match status" value="1"/>
</dbReference>
<organism evidence="12">
    <name type="scientific">Candidatus Caldatribacterium californiense</name>
    <dbReference type="NCBI Taxonomy" id="1454726"/>
    <lineage>
        <taxon>Bacteria</taxon>
        <taxon>Pseudomonadati</taxon>
        <taxon>Atribacterota</taxon>
        <taxon>Atribacteria</taxon>
        <taxon>Atribacterales</taxon>
        <taxon>Candidatus Caldatribacteriaceae</taxon>
        <taxon>Candidatus Caldatribacterium</taxon>
    </lineage>
</organism>
<keyword evidence="9" id="KW-0963">Cytoplasm</keyword>
<evidence type="ECO:0000256" key="4">
    <source>
        <dbReference type="ARBA" id="ARBA00022884"/>
    </source>
</evidence>
<dbReference type="Pfam" id="PF00448">
    <property type="entry name" value="SRP54"/>
    <property type="match status" value="1"/>
</dbReference>
<dbReference type="NCBIfam" id="TIGR00959">
    <property type="entry name" value="ffh"/>
    <property type="match status" value="1"/>
</dbReference>
<feature type="domain" description="SRP54-type proteins GTP-binding" evidence="11">
    <location>
        <begin position="271"/>
        <end position="284"/>
    </location>
</feature>
<feature type="binding site" evidence="9">
    <location>
        <begin position="192"/>
        <end position="196"/>
    </location>
    <ligand>
        <name>GTP</name>
        <dbReference type="ChEBI" id="CHEBI:37565"/>
    </ligand>
</feature>
<evidence type="ECO:0000256" key="2">
    <source>
        <dbReference type="ARBA" id="ARBA00022741"/>
    </source>
</evidence>
<dbReference type="PANTHER" id="PTHR11564:SF5">
    <property type="entry name" value="SIGNAL RECOGNITION PARTICLE SUBUNIT SRP54"/>
    <property type="match status" value="1"/>
</dbReference>
<comment type="catalytic activity">
    <reaction evidence="8 9">
        <text>GTP + H2O = GDP + phosphate + H(+)</text>
        <dbReference type="Rhea" id="RHEA:19669"/>
        <dbReference type="ChEBI" id="CHEBI:15377"/>
        <dbReference type="ChEBI" id="CHEBI:15378"/>
        <dbReference type="ChEBI" id="CHEBI:37565"/>
        <dbReference type="ChEBI" id="CHEBI:43474"/>
        <dbReference type="ChEBI" id="CHEBI:58189"/>
        <dbReference type="EC" id="3.6.5.4"/>
    </reaction>
</comment>
<comment type="function">
    <text evidence="9">Involved in targeting and insertion of nascent membrane proteins into the cytoplasmic membrane. Binds to the hydrophobic signal sequence of the ribosome-nascent chain (RNC) as it emerges from the ribosomes. The SRP-RNC complex is then targeted to the cytoplasmic membrane where it interacts with the SRP receptor FtsY.</text>
</comment>
<dbReference type="InterPro" id="IPR004125">
    <property type="entry name" value="Signal_recog_particle_SRP54_M"/>
</dbReference>
<dbReference type="SUPFAM" id="SSF47446">
    <property type="entry name" value="Signal peptide-binding domain"/>
    <property type="match status" value="1"/>
</dbReference>
<dbReference type="GO" id="GO:0005525">
    <property type="term" value="F:GTP binding"/>
    <property type="evidence" value="ECO:0007669"/>
    <property type="project" value="UniProtKB-UniRule"/>
</dbReference>
<dbReference type="InterPro" id="IPR036891">
    <property type="entry name" value="Signal_recog_part_SRP54_M_sf"/>
</dbReference>
<dbReference type="PANTHER" id="PTHR11564">
    <property type="entry name" value="SIGNAL RECOGNITION PARTICLE 54K PROTEIN SRP54"/>
    <property type="match status" value="1"/>
</dbReference>
<dbReference type="AlphaFoldDB" id="A0A7V3YFA1"/>
<comment type="subcellular location">
    <subcellularLocation>
        <location evidence="9">Cytoplasm</location>
    </subcellularLocation>
    <text evidence="9">The SRP-RNC complex is targeted to the cytoplasmic membrane.</text>
</comment>
<dbReference type="EMBL" id="DTFV01000033">
    <property type="protein sequence ID" value="HGI30035.1"/>
    <property type="molecule type" value="Genomic_DNA"/>
</dbReference>
<gene>
    <name evidence="9" type="primary">ffh</name>
    <name evidence="12" type="ORF">ENV30_01790</name>
</gene>
<dbReference type="PROSITE" id="PS00300">
    <property type="entry name" value="SRP54"/>
    <property type="match status" value="1"/>
</dbReference>
<evidence type="ECO:0000256" key="6">
    <source>
        <dbReference type="ARBA" id="ARBA00023135"/>
    </source>
</evidence>
<dbReference type="GO" id="GO:0048500">
    <property type="term" value="C:signal recognition particle"/>
    <property type="evidence" value="ECO:0007669"/>
    <property type="project" value="UniProtKB-UniRule"/>
</dbReference>
<dbReference type="SUPFAM" id="SSF52540">
    <property type="entry name" value="P-loop containing nucleoside triphosphate hydrolases"/>
    <property type="match status" value="1"/>
</dbReference>
<evidence type="ECO:0000256" key="7">
    <source>
        <dbReference type="ARBA" id="ARBA00023274"/>
    </source>
</evidence>
<keyword evidence="10" id="KW-0175">Coiled coil</keyword>
<evidence type="ECO:0000256" key="8">
    <source>
        <dbReference type="ARBA" id="ARBA00048027"/>
    </source>
</evidence>
<protein>
    <recommendedName>
        <fullName evidence="9">Signal recognition particle protein</fullName>
        <ecNumber evidence="9">3.6.5.4</ecNumber>
    </recommendedName>
    <alternativeName>
        <fullName evidence="9">Fifty-four homolog</fullName>
    </alternativeName>
</protein>
<dbReference type="InterPro" id="IPR000897">
    <property type="entry name" value="SRP54_GTPase_dom"/>
</dbReference>
<evidence type="ECO:0000256" key="10">
    <source>
        <dbReference type="SAM" id="Coils"/>
    </source>
</evidence>
<comment type="subunit">
    <text evidence="9">Part of the signal recognition particle protein translocation system, which is composed of SRP and FtsY.</text>
</comment>
<reference evidence="12" key="1">
    <citation type="journal article" date="2020" name="mSystems">
        <title>Genome- and Community-Level Interaction Insights into Carbon Utilization and Element Cycling Functions of Hydrothermarchaeota in Hydrothermal Sediment.</title>
        <authorList>
            <person name="Zhou Z."/>
            <person name="Liu Y."/>
            <person name="Xu W."/>
            <person name="Pan J."/>
            <person name="Luo Z.H."/>
            <person name="Li M."/>
        </authorList>
    </citation>
    <scope>NUCLEOTIDE SEQUENCE [LARGE SCALE GENOMIC DNA]</scope>
    <source>
        <strain evidence="12">SpSt-747</strain>
    </source>
</reference>
<comment type="similarity">
    <text evidence="1 9">Belongs to the GTP-binding SRP family. SRP54 subfamily.</text>
</comment>
<feature type="coiled-coil region" evidence="10">
    <location>
        <begin position="306"/>
        <end position="338"/>
    </location>
</feature>
<dbReference type="InterPro" id="IPR042101">
    <property type="entry name" value="SRP54_N_sf"/>
</dbReference>
<comment type="caution">
    <text evidence="12">The sequence shown here is derived from an EMBL/GenBank/DDBJ whole genome shotgun (WGS) entry which is preliminary data.</text>
</comment>
<keyword evidence="6 9" id="KW-0733">Signal recognition particle</keyword>
<evidence type="ECO:0000256" key="9">
    <source>
        <dbReference type="HAMAP-Rule" id="MF_00306"/>
    </source>
</evidence>
<dbReference type="GO" id="GO:0003924">
    <property type="term" value="F:GTPase activity"/>
    <property type="evidence" value="ECO:0007669"/>
    <property type="project" value="UniProtKB-UniRule"/>
</dbReference>
<dbReference type="GO" id="GO:0008312">
    <property type="term" value="F:7S RNA binding"/>
    <property type="evidence" value="ECO:0007669"/>
    <property type="project" value="InterPro"/>
</dbReference>
<evidence type="ECO:0000259" key="11">
    <source>
        <dbReference type="PROSITE" id="PS00300"/>
    </source>
</evidence>
<comment type="domain">
    <text evidence="9">Composed of three domains: the N-terminal N domain, which is responsible for interactions with the ribosome, the central G domain, which binds GTP, and the C-terminal M domain, which binds the RNA and the signal sequence of the RNC.</text>
</comment>
<sequence>MDCVFEQLAEKFAGVFKKLRGKGRLTAEEVDEALRDLRLVLLESDVHYRVVKDLIARVRERAVGQEVLESVTPAEMVMKILWEEIRGILGGEAKDLHVPPVTPALFLLVGLQGSGKTTTCGKLGLFLKERHYFPVLTSTDTRRPAAREQLRILASSAGLDFFDLPSAQHPLEVVQAARRYAREKGRDVVLVDTAGRLHVEEELLRELQELTRGEEFHEILLVLDATTGQEAVRVAEGFREWVNPTGIILTKVDTDARGGAVLSIVAQTGWPVKLIGVGEKLNQLEVFHPERMASRILGMGDTLSLIEKIERAITEEERKKLEKQVTREEFTLEDFLEELRRLRRVGSFEDIVNMLPASLRGALSQVDGERNLKRTEAIILSMTREERRNPGIINASRKRRIAQGSGTTVQEVNRLLREFEEIRKLWKKMKKGQALPFAKRKGFFGFGF</sequence>
<dbReference type="Gene3D" id="1.20.120.140">
    <property type="entry name" value="Signal recognition particle SRP54, nucleotide-binding domain"/>
    <property type="match status" value="1"/>
</dbReference>
<evidence type="ECO:0000256" key="3">
    <source>
        <dbReference type="ARBA" id="ARBA00022801"/>
    </source>
</evidence>
<keyword evidence="3 9" id="KW-0378">Hydrolase</keyword>
<dbReference type="Gene3D" id="1.10.260.30">
    <property type="entry name" value="Signal recognition particle, SRP54 subunit, M-domain"/>
    <property type="match status" value="1"/>
</dbReference>
<dbReference type="SMART" id="SM00963">
    <property type="entry name" value="SRP54_N"/>
    <property type="match status" value="1"/>
</dbReference>
<keyword evidence="4 9" id="KW-0694">RNA-binding</keyword>
<name>A0A7V3YFA1_9BACT</name>
<keyword evidence="7 9" id="KW-0687">Ribonucleoprotein</keyword>
<dbReference type="Pfam" id="PF02881">
    <property type="entry name" value="SRP54_N"/>
    <property type="match status" value="1"/>
</dbReference>
<proteinExistence type="inferred from homology"/>
<dbReference type="InterPro" id="IPR022941">
    <property type="entry name" value="SRP54"/>
</dbReference>
<keyword evidence="5 9" id="KW-0342">GTP-binding</keyword>
<dbReference type="InterPro" id="IPR003593">
    <property type="entry name" value="AAA+_ATPase"/>
</dbReference>
<dbReference type="InterPro" id="IPR013822">
    <property type="entry name" value="Signal_recog_particl_SRP54_hlx"/>
</dbReference>